<evidence type="ECO:0000313" key="4">
    <source>
        <dbReference type="Proteomes" id="UP001194580"/>
    </source>
</evidence>
<keyword evidence="2" id="KW-0812">Transmembrane</keyword>
<keyword evidence="4" id="KW-1185">Reference proteome</keyword>
<feature type="transmembrane region" description="Helical" evidence="2">
    <location>
        <begin position="6"/>
        <end position="26"/>
    </location>
</feature>
<reference evidence="3" key="1">
    <citation type="journal article" date="2020" name="Fungal Divers.">
        <title>Resolving the Mortierellaceae phylogeny through synthesis of multi-gene phylogenetics and phylogenomics.</title>
        <authorList>
            <person name="Vandepol N."/>
            <person name="Liber J."/>
            <person name="Desiro A."/>
            <person name="Na H."/>
            <person name="Kennedy M."/>
            <person name="Barry K."/>
            <person name="Grigoriev I.V."/>
            <person name="Miller A.N."/>
            <person name="O'Donnell K."/>
            <person name="Stajich J.E."/>
            <person name="Bonito G."/>
        </authorList>
    </citation>
    <scope>NUCLEOTIDE SEQUENCE</scope>
    <source>
        <strain evidence="3">NRRL 28262</strain>
    </source>
</reference>
<organism evidence="3 4">
    <name type="scientific">Linnemannia exigua</name>
    <dbReference type="NCBI Taxonomy" id="604196"/>
    <lineage>
        <taxon>Eukaryota</taxon>
        <taxon>Fungi</taxon>
        <taxon>Fungi incertae sedis</taxon>
        <taxon>Mucoromycota</taxon>
        <taxon>Mortierellomycotina</taxon>
        <taxon>Mortierellomycetes</taxon>
        <taxon>Mortierellales</taxon>
        <taxon>Mortierellaceae</taxon>
        <taxon>Linnemannia</taxon>
    </lineage>
</organism>
<feature type="compositionally biased region" description="Low complexity" evidence="1">
    <location>
        <begin position="266"/>
        <end position="282"/>
    </location>
</feature>
<evidence type="ECO:0000256" key="1">
    <source>
        <dbReference type="SAM" id="MobiDB-lite"/>
    </source>
</evidence>
<gene>
    <name evidence="3" type="ORF">BGZ95_001287</name>
</gene>
<sequence length="612" mass="66148">MSELGMYFGIAVGCIALLAVSGGIIYRKHRQDAKVKLAVEQEVQDRLQQVVVCIYEHELPPDVLPPVQPIFVHSASDDTMHIPPEDDPLVAQSSAAREIQSPSITSTTNHHPAMLFSPPITIDHPETGRPGTPLSAAQAQESYFEPININMPTPPPQAALFSPVMQGPTTPSSVFSSSSIPTVPRSINQEMINLARVRAPPSYDVPNVVVDRSPLYHPSTHSSPYTSFTEDGHLQDDYFGHVRNRAHTFSHPSSSLPNQAFLQQLQQHHRQQLQQQQQQQQEQHYRQPLEEEELPATPRYSLEFPSDVPHELHLEQHQRSRAQYDNSVLIQSPSSFTTIRSWDYEQGIQSHDRPSPSFSTQSQPGSHTSSPLLMFEQTTTFPSPGSTGGSSRRGSRPGLRARASTLGESSKALMQRMHSLLRHSTSAQSRDSTPASSPRLAAASILGGDGGVGSFEGEGSAGVPMVGLGLGLEYSGHVAPEPVVPTQAQEQEHGQVVVVVDEPEEETGDNAAATATIPITASASTAAAARPSGPISLRSSPSIESLALTLSIDNDMHEHASEGADNADSDTNDREVEVSEDDESVSKSHLQHAQPAPPAEPMATMPMPLAVS</sequence>
<evidence type="ECO:0000256" key="2">
    <source>
        <dbReference type="SAM" id="Phobius"/>
    </source>
</evidence>
<protein>
    <submittedName>
        <fullName evidence="3">Uncharacterized protein</fullName>
    </submittedName>
</protein>
<comment type="caution">
    <text evidence="3">The sequence shown here is derived from an EMBL/GenBank/DDBJ whole genome shotgun (WGS) entry which is preliminary data.</text>
</comment>
<feature type="compositionally biased region" description="Polar residues" evidence="1">
    <location>
        <begin position="356"/>
        <end position="371"/>
    </location>
</feature>
<proteinExistence type="predicted"/>
<feature type="compositionally biased region" description="Low complexity" evidence="1">
    <location>
        <begin position="601"/>
        <end position="612"/>
    </location>
</feature>
<dbReference type="Proteomes" id="UP001194580">
    <property type="component" value="Unassembled WGS sequence"/>
</dbReference>
<evidence type="ECO:0000313" key="3">
    <source>
        <dbReference type="EMBL" id="KAG0279416.1"/>
    </source>
</evidence>
<dbReference type="AlphaFoldDB" id="A0AAD4DJ72"/>
<feature type="region of interest" description="Disordered" evidence="1">
    <location>
        <begin position="558"/>
        <end position="612"/>
    </location>
</feature>
<feature type="region of interest" description="Disordered" evidence="1">
    <location>
        <begin position="266"/>
        <end position="287"/>
    </location>
</feature>
<feature type="compositionally biased region" description="Low complexity" evidence="1">
    <location>
        <begin position="378"/>
        <end position="398"/>
    </location>
</feature>
<dbReference type="EMBL" id="JAAAIL010000126">
    <property type="protein sequence ID" value="KAG0279416.1"/>
    <property type="molecule type" value="Genomic_DNA"/>
</dbReference>
<keyword evidence="2" id="KW-0472">Membrane</keyword>
<accession>A0AAD4DJ72</accession>
<keyword evidence="2" id="KW-1133">Transmembrane helix</keyword>
<feature type="region of interest" description="Disordered" evidence="1">
    <location>
        <begin position="348"/>
        <end position="405"/>
    </location>
</feature>
<name>A0AAD4DJ72_9FUNG</name>